<keyword evidence="2" id="KW-1185">Reference proteome</keyword>
<accession>A0ABT7NQG3</accession>
<evidence type="ECO:0000313" key="1">
    <source>
        <dbReference type="EMBL" id="MDM1049487.1"/>
    </source>
</evidence>
<dbReference type="Proteomes" id="UP001170954">
    <property type="component" value="Unassembled WGS sequence"/>
</dbReference>
<evidence type="ECO:0000313" key="2">
    <source>
        <dbReference type="Proteomes" id="UP001170954"/>
    </source>
</evidence>
<name>A0ABT7NQG3_9SPHI</name>
<gene>
    <name evidence="1" type="ORF">HX018_14700</name>
</gene>
<organism evidence="1 2">
    <name type="scientific">Sphingobacterium hotanense</name>
    <dbReference type="NCBI Taxonomy" id="649196"/>
    <lineage>
        <taxon>Bacteria</taxon>
        <taxon>Pseudomonadati</taxon>
        <taxon>Bacteroidota</taxon>
        <taxon>Sphingobacteriia</taxon>
        <taxon>Sphingobacteriales</taxon>
        <taxon>Sphingobacteriaceae</taxon>
        <taxon>Sphingobacterium</taxon>
    </lineage>
</organism>
<reference evidence="1" key="1">
    <citation type="submission" date="2020-06" db="EMBL/GenBank/DDBJ databases">
        <authorList>
            <person name="Dong N."/>
        </authorList>
    </citation>
    <scope>NUCLEOTIDE SEQUENCE</scope>
    <source>
        <strain evidence="1">R1692</strain>
    </source>
</reference>
<dbReference type="EMBL" id="JACAGK010000048">
    <property type="protein sequence ID" value="MDM1049487.1"/>
    <property type="molecule type" value="Genomic_DNA"/>
</dbReference>
<comment type="caution">
    <text evidence="1">The sequence shown here is derived from an EMBL/GenBank/DDBJ whole genome shotgun (WGS) entry which is preliminary data.</text>
</comment>
<sequence length="104" mass="12417">MTVFIKRYPSKGELPQFKDGVYQGYFHTEFGLVKYSKYDGWKLARKYPDYFLEEIELPSEEWFIKEVEKLTNHSLNKEWRYTVSMGYLACANFILNHLKSNTNG</sequence>
<dbReference type="RefSeq" id="WP_286651896.1">
    <property type="nucleotide sequence ID" value="NZ_JACAGK010000048.1"/>
</dbReference>
<proteinExistence type="predicted"/>
<reference evidence="1" key="2">
    <citation type="journal article" date="2022" name="Sci. Total Environ.">
        <title>Prevalence, transmission, and molecular epidemiology of tet(X)-positive bacteria among humans, animals, and environmental niches in China: An epidemiological, and genomic-based study.</title>
        <authorList>
            <person name="Dong N."/>
            <person name="Zeng Y."/>
            <person name="Cai C."/>
            <person name="Sun C."/>
            <person name="Lu J."/>
            <person name="Liu C."/>
            <person name="Zhou H."/>
            <person name="Sun Q."/>
            <person name="Shu L."/>
            <person name="Wang H."/>
            <person name="Wang Y."/>
            <person name="Wang S."/>
            <person name="Wu C."/>
            <person name="Chan E.W."/>
            <person name="Chen G."/>
            <person name="Shen Z."/>
            <person name="Chen S."/>
            <person name="Zhang R."/>
        </authorList>
    </citation>
    <scope>NUCLEOTIDE SEQUENCE</scope>
    <source>
        <strain evidence="1">R1692</strain>
    </source>
</reference>
<protein>
    <submittedName>
        <fullName evidence="1">Uncharacterized protein</fullName>
    </submittedName>
</protein>